<keyword evidence="7 8" id="KW-0472">Membrane</keyword>
<evidence type="ECO:0000313" key="9">
    <source>
        <dbReference type="EMBL" id="MDA0176599.1"/>
    </source>
</evidence>
<feature type="transmembrane region" description="Helical" evidence="8">
    <location>
        <begin position="391"/>
        <end position="413"/>
    </location>
</feature>
<dbReference type="CDD" id="cd06174">
    <property type="entry name" value="MFS"/>
    <property type="match status" value="1"/>
</dbReference>
<dbReference type="InterPro" id="IPR004667">
    <property type="entry name" value="ADP_ATP_car_bac_type"/>
</dbReference>
<evidence type="ECO:0000313" key="10">
    <source>
        <dbReference type="Proteomes" id="UP001149142"/>
    </source>
</evidence>
<dbReference type="PANTHER" id="PTHR43596:SF1">
    <property type="entry name" value="ADP,ATP CARRIER PROTEIN"/>
    <property type="match status" value="1"/>
</dbReference>
<evidence type="ECO:0000256" key="1">
    <source>
        <dbReference type="ARBA" id="ARBA00004141"/>
    </source>
</evidence>
<comment type="subcellular location">
    <subcellularLocation>
        <location evidence="1 8">Membrane</location>
        <topology evidence="1 8">Multi-pass membrane protein</topology>
    </subcellularLocation>
</comment>
<feature type="transmembrane region" description="Helical" evidence="8">
    <location>
        <begin position="147"/>
        <end position="167"/>
    </location>
</feature>
<keyword evidence="2 8" id="KW-0813">Transport</keyword>
<dbReference type="RefSeq" id="WP_106688707.1">
    <property type="nucleotide sequence ID" value="NZ_JAPFGC010000002.1"/>
</dbReference>
<dbReference type="Pfam" id="PF03219">
    <property type="entry name" value="TLC"/>
    <property type="match status" value="1"/>
</dbReference>
<evidence type="ECO:0000256" key="5">
    <source>
        <dbReference type="ARBA" id="ARBA00022840"/>
    </source>
</evidence>
<feature type="transmembrane region" description="Helical" evidence="8">
    <location>
        <begin position="84"/>
        <end position="105"/>
    </location>
</feature>
<evidence type="ECO:0000256" key="6">
    <source>
        <dbReference type="ARBA" id="ARBA00022989"/>
    </source>
</evidence>
<evidence type="ECO:0000256" key="7">
    <source>
        <dbReference type="ARBA" id="ARBA00023136"/>
    </source>
</evidence>
<sequence>MIKQLLYKTFGLRDGEIAISFLMQLYIFIVITVLLIVKPTVNALFLNTLGADNLPYAYLMVAAVAVITTVLYNKALKNNSLYKITNYALVIFSVFFIALSVILYYKALNQFVLYFYYLFVAMFAVIATSQFWTFANMVFNAREAKRLFGFIGAGAIAGGVFGGYLTSLIVSSFGNKTVILVAGLLMLVNIPILQKIYHLRLRKLNIYSRRNQNFSEQKVNDSTLFIILKSKHLTYLALITGISVLVAKLVDFQFSDFANRNFRNPDDLASFFGFWFSTFNVIALLIQLLLTNRILTKLGVSTTLLILPLGIALGGLLFLTFPELWVLVIIKGLDGSFKQSINKAAFELSIMPIPIGIKNQAKSFIDVAVDSVATGFAGFLLVFLIKKLDLPTSYITIIILFFVLIWIVLIFRLREAYYNSFRENIKRNLVKKNTSSFGLKHETTIVTAKAILNNGEEEEILNLLDRLNNFKIKTLKPYIIGLLQHESVTVKIAAINQLYTYDKGTAIKDIEALLSIKNDELVYEALEYLLHHTYKSDSSIFNSYLNHSNDYLSNATLLCLAKVAKNNYSLAKRYNLEKRIAQKVDELSTPDGFSRKESVAILLNTIAHSGYKKFHSFIAVHLNNKDEYIVNYAIQAAGLSKDEQFIDKLLQFLKEKPFKKATIKALKNYGYKIVETLLESNTLENLDDDAKKSIPKLIQSFKTQDSVNLLQKLLKHKDIIVRYKAIIALSKLKEKSRDLYISNRLIKSALFRECKFYKNTLIIKKSIEQQIESPEDKHAITLDAKTEISIARTSIYDILIEQEQISLKNIFKLLSILYNKSDIEMSYEGLFSDIKEAKINALEFLDNLLQSQLKTNVFPLIEHLVISDESHKTTLQLHQISEKNYLNLIVKNRGKRLKLEVINLIYYLNNKNYASIIKPLLKHKNRDVKYLAFKTLNSLTGLRSAS</sequence>
<reference evidence="9" key="1">
    <citation type="submission" date="2022-11" db="EMBL/GenBank/DDBJ databases">
        <title>Refractory cell wall polysaccharides provide important carbon source for microbial heterotrophs in the hadal ocean.</title>
        <authorList>
            <person name="Zhu X."/>
        </authorList>
    </citation>
    <scope>NUCLEOTIDE SEQUENCE</scope>
    <source>
        <strain evidence="9">MTRN7</strain>
    </source>
</reference>
<evidence type="ECO:0000256" key="2">
    <source>
        <dbReference type="ARBA" id="ARBA00022448"/>
    </source>
</evidence>
<feature type="transmembrane region" description="Helical" evidence="8">
    <location>
        <begin position="270"/>
        <end position="290"/>
    </location>
</feature>
<feature type="transmembrane region" description="Helical" evidence="8">
    <location>
        <begin position="233"/>
        <end position="250"/>
    </location>
</feature>
<dbReference type="Gene3D" id="1.25.10.10">
    <property type="entry name" value="Leucine-rich Repeat Variant"/>
    <property type="match status" value="1"/>
</dbReference>
<feature type="transmembrane region" description="Helical" evidence="8">
    <location>
        <begin position="111"/>
        <end position="135"/>
    </location>
</feature>
<feature type="transmembrane region" description="Helical" evidence="8">
    <location>
        <begin position="53"/>
        <end position="72"/>
    </location>
</feature>
<dbReference type="SUPFAM" id="SSF48371">
    <property type="entry name" value="ARM repeat"/>
    <property type="match status" value="1"/>
</dbReference>
<keyword evidence="4 8" id="KW-0547">Nucleotide-binding</keyword>
<comment type="similarity">
    <text evidence="8">Belongs to the ADP/ATP translocase tlc family.</text>
</comment>
<dbReference type="Gene3D" id="1.20.1250.20">
    <property type="entry name" value="MFS general substrate transporter like domains"/>
    <property type="match status" value="1"/>
</dbReference>
<proteinExistence type="inferred from homology"/>
<dbReference type="SUPFAM" id="SSF103473">
    <property type="entry name" value="MFS general substrate transporter"/>
    <property type="match status" value="1"/>
</dbReference>
<organism evidence="9 10">
    <name type="scientific">Mesoflavibacter profundi</name>
    <dbReference type="NCBI Taxonomy" id="2708110"/>
    <lineage>
        <taxon>Bacteria</taxon>
        <taxon>Pseudomonadati</taxon>
        <taxon>Bacteroidota</taxon>
        <taxon>Flavobacteriia</taxon>
        <taxon>Flavobacteriales</taxon>
        <taxon>Flavobacteriaceae</taxon>
        <taxon>Mesoflavibacter</taxon>
    </lineage>
</organism>
<comment type="caution">
    <text evidence="9">The sequence shown here is derived from an EMBL/GenBank/DDBJ whole genome shotgun (WGS) entry which is preliminary data.</text>
</comment>
<keyword evidence="3 8" id="KW-0812">Transmembrane</keyword>
<accession>A0ABT4RXQ2</accession>
<dbReference type="Proteomes" id="UP001149142">
    <property type="component" value="Unassembled WGS sequence"/>
</dbReference>
<feature type="transmembrane region" description="Helical" evidence="8">
    <location>
        <begin position="364"/>
        <end position="385"/>
    </location>
</feature>
<dbReference type="PANTHER" id="PTHR43596">
    <property type="entry name" value="ADP,ATP CARRIER PROTEIN"/>
    <property type="match status" value="1"/>
</dbReference>
<name>A0ABT4RXQ2_9FLAO</name>
<dbReference type="InterPro" id="IPR016024">
    <property type="entry name" value="ARM-type_fold"/>
</dbReference>
<evidence type="ECO:0000256" key="4">
    <source>
        <dbReference type="ARBA" id="ARBA00022741"/>
    </source>
</evidence>
<gene>
    <name evidence="9" type="ORF">OOZ35_03740</name>
</gene>
<dbReference type="EMBL" id="JAPFGC010000002">
    <property type="protein sequence ID" value="MDA0176599.1"/>
    <property type="molecule type" value="Genomic_DNA"/>
</dbReference>
<dbReference type="InterPro" id="IPR011989">
    <property type="entry name" value="ARM-like"/>
</dbReference>
<protein>
    <recommendedName>
        <fullName evidence="8">ADP,ATP carrier protein</fullName>
    </recommendedName>
</protein>
<evidence type="ECO:0000256" key="3">
    <source>
        <dbReference type="ARBA" id="ARBA00022692"/>
    </source>
</evidence>
<keyword evidence="6 8" id="KW-1133">Transmembrane helix</keyword>
<keyword evidence="10" id="KW-1185">Reference proteome</keyword>
<keyword evidence="5 8" id="KW-0067">ATP-binding</keyword>
<feature type="transmembrane region" description="Helical" evidence="8">
    <location>
        <begin position="302"/>
        <end position="321"/>
    </location>
</feature>
<feature type="transmembrane region" description="Helical" evidence="8">
    <location>
        <begin position="21"/>
        <end position="41"/>
    </location>
</feature>
<feature type="transmembrane region" description="Helical" evidence="8">
    <location>
        <begin position="173"/>
        <end position="193"/>
    </location>
</feature>
<evidence type="ECO:0000256" key="8">
    <source>
        <dbReference type="RuleBase" id="RU363121"/>
    </source>
</evidence>
<dbReference type="InterPro" id="IPR036259">
    <property type="entry name" value="MFS_trans_sf"/>
</dbReference>